<name>A0A0D6EGV5_SPOSA</name>
<accession>A0A0D6EGV5</accession>
<gene>
    <name evidence="2" type="primary">SPOSA6832_00278</name>
</gene>
<dbReference type="PANTHER" id="PTHR10362">
    <property type="entry name" value="HISTIDINE AMMONIA-LYASE"/>
    <property type="match status" value="1"/>
</dbReference>
<proteinExistence type="inferred from homology"/>
<comment type="similarity">
    <text evidence="1">Belongs to the PAL/histidase family.</text>
</comment>
<dbReference type="SMR" id="A0A0D6EGV5"/>
<dbReference type="InterPro" id="IPR008948">
    <property type="entry name" value="L-Aspartase-like"/>
</dbReference>
<evidence type="ECO:0000313" key="3">
    <source>
        <dbReference type="Proteomes" id="UP000243876"/>
    </source>
</evidence>
<dbReference type="GO" id="GO:0016841">
    <property type="term" value="F:ammonia-lyase activity"/>
    <property type="evidence" value="ECO:0007669"/>
    <property type="project" value="InterPro"/>
</dbReference>
<dbReference type="AlphaFoldDB" id="A0A0D6EGV5"/>
<protein>
    <submittedName>
        <fullName evidence="2">SPOSA6832_00278-mRNA-1:cds</fullName>
    </submittedName>
</protein>
<dbReference type="Pfam" id="PF00221">
    <property type="entry name" value="Lyase_aromatic"/>
    <property type="match status" value="2"/>
</dbReference>
<organism evidence="2 3">
    <name type="scientific">Sporidiobolus salmonicolor</name>
    <name type="common">Yeast-like fungus</name>
    <name type="synonym">Sporobolomyces salmonicolor</name>
    <dbReference type="NCBI Taxonomy" id="5005"/>
    <lineage>
        <taxon>Eukaryota</taxon>
        <taxon>Fungi</taxon>
        <taxon>Dikarya</taxon>
        <taxon>Basidiomycota</taxon>
        <taxon>Pucciniomycotina</taxon>
        <taxon>Microbotryomycetes</taxon>
        <taxon>Sporidiobolales</taxon>
        <taxon>Sporidiobolaceae</taxon>
        <taxon>Sporobolomyces</taxon>
    </lineage>
</organism>
<feature type="non-terminal residue" evidence="2">
    <location>
        <position position="1"/>
    </location>
</feature>
<sequence>MVIRCNSLLRGHSAIRLSVLETLIKLINLNITPVVPLRGSISASGDLSPLSYIAGALTGHPDVKVHVVKDGKEEIMAAPEALALHGIQPVTLEAKEGLAILNGTAVSASAAALVLHDAHFLNLLSQATTALTVEAMVGHVGSFHPFIHDEARPHPTQIEVAKNLRTLLEGSSFAVQDEEEVDVKADEGTLRQDRYPLRCSAQWLGPLTSDLLHAHSVITTELNSTTDNPLIDVALGRVHHGGGFMAMAVTNVAEKTRLGLQQIGKMSFAQLTEVLNCSMSRGLPSCLAAEDPSTNYHAKGCDIAAAAYTSELGYLANPVVSPSEQGDDLRLRRSQADAPPSCSVQPAEMANQAINSLALISARKTAEANDVLSLLLATHLYCVLQAIDLRAIEFEFKKLFDPTLVTSLKQHMGAFLSTDAEVDSLATKVKKALNKRLEQTATYDLVPRWHDAFSSATGVVVEHLAASPAAAATGSANPLVALHEWKLSSAQTAIALTRQVREQFWTTPSSQAPALHYLGRTKALYSFVRDEVGVKARRGDVFVGKPEATIGSSVSKIYEAIKSGAINEVLIGMLDA</sequence>
<evidence type="ECO:0000313" key="2">
    <source>
        <dbReference type="EMBL" id="CEQ38810.1"/>
    </source>
</evidence>
<keyword evidence="3" id="KW-1185">Reference proteome</keyword>
<dbReference type="EMBL" id="CENE01000001">
    <property type="protein sequence ID" value="CEQ38810.1"/>
    <property type="molecule type" value="Genomic_DNA"/>
</dbReference>
<dbReference type="InterPro" id="IPR022313">
    <property type="entry name" value="Phe/His_NH3-lyase_AS"/>
</dbReference>
<dbReference type="CDD" id="cd00332">
    <property type="entry name" value="PAL-HAL"/>
    <property type="match status" value="1"/>
</dbReference>
<dbReference type="Gene3D" id="1.10.275.10">
    <property type="entry name" value="Fumarase/aspartase (N-terminal domain)"/>
    <property type="match status" value="1"/>
</dbReference>
<reference evidence="3" key="1">
    <citation type="submission" date="2015-02" db="EMBL/GenBank/DDBJ databases">
        <authorList>
            <person name="Gon?alves P."/>
        </authorList>
    </citation>
    <scope>NUCLEOTIDE SEQUENCE [LARGE SCALE GENOMIC DNA]</scope>
</reference>
<dbReference type="Gene3D" id="1.20.200.10">
    <property type="entry name" value="Fumarase/aspartase (Central domain)"/>
    <property type="match status" value="2"/>
</dbReference>
<dbReference type="InterPro" id="IPR024083">
    <property type="entry name" value="Fumarase/histidase_N"/>
</dbReference>
<dbReference type="OrthoDB" id="10051290at2759"/>
<dbReference type="Proteomes" id="UP000243876">
    <property type="component" value="Unassembled WGS sequence"/>
</dbReference>
<dbReference type="SUPFAM" id="SSF48557">
    <property type="entry name" value="L-aspartase-like"/>
    <property type="match status" value="1"/>
</dbReference>
<dbReference type="PROSITE" id="PS00488">
    <property type="entry name" value="PAL_HISTIDASE"/>
    <property type="match status" value="1"/>
</dbReference>
<dbReference type="InterPro" id="IPR001106">
    <property type="entry name" value="Aromatic_Lyase"/>
</dbReference>
<evidence type="ECO:0000256" key="1">
    <source>
        <dbReference type="ARBA" id="ARBA00007238"/>
    </source>
</evidence>